<dbReference type="EMBL" id="SRLO01000096">
    <property type="protein sequence ID" value="TNN76099.1"/>
    <property type="molecule type" value="Genomic_DNA"/>
</dbReference>
<evidence type="ECO:0000313" key="2">
    <source>
        <dbReference type="Proteomes" id="UP000314294"/>
    </source>
</evidence>
<name>A0A4Z2IDD5_9TELE</name>
<comment type="caution">
    <text evidence="1">The sequence shown here is derived from an EMBL/GenBank/DDBJ whole genome shotgun (WGS) entry which is preliminary data.</text>
</comment>
<accession>A0A4Z2IDD5</accession>
<reference evidence="1 2" key="1">
    <citation type="submission" date="2019-03" db="EMBL/GenBank/DDBJ databases">
        <title>First draft genome of Liparis tanakae, snailfish: a comprehensive survey of snailfish specific genes.</title>
        <authorList>
            <person name="Kim W."/>
            <person name="Song I."/>
            <person name="Jeong J.-H."/>
            <person name="Kim D."/>
            <person name="Kim S."/>
            <person name="Ryu S."/>
            <person name="Song J.Y."/>
            <person name="Lee S.K."/>
        </authorList>
    </citation>
    <scope>NUCLEOTIDE SEQUENCE [LARGE SCALE GENOMIC DNA]</scope>
    <source>
        <tissue evidence="1">Muscle</tissue>
    </source>
</reference>
<dbReference type="Proteomes" id="UP000314294">
    <property type="component" value="Unassembled WGS sequence"/>
</dbReference>
<proteinExistence type="predicted"/>
<organism evidence="1 2">
    <name type="scientific">Liparis tanakae</name>
    <name type="common">Tanaka's snailfish</name>
    <dbReference type="NCBI Taxonomy" id="230148"/>
    <lineage>
        <taxon>Eukaryota</taxon>
        <taxon>Metazoa</taxon>
        <taxon>Chordata</taxon>
        <taxon>Craniata</taxon>
        <taxon>Vertebrata</taxon>
        <taxon>Euteleostomi</taxon>
        <taxon>Actinopterygii</taxon>
        <taxon>Neopterygii</taxon>
        <taxon>Teleostei</taxon>
        <taxon>Neoteleostei</taxon>
        <taxon>Acanthomorphata</taxon>
        <taxon>Eupercaria</taxon>
        <taxon>Perciformes</taxon>
        <taxon>Cottioidei</taxon>
        <taxon>Cottales</taxon>
        <taxon>Liparidae</taxon>
        <taxon>Liparis</taxon>
    </lineage>
</organism>
<protein>
    <submittedName>
        <fullName evidence="1">Uncharacterized protein</fullName>
    </submittedName>
</protein>
<sequence>MSQEVSSGRGNAILMNRETGKLDLDKLSLCWMSKQVEGFIHYAKRTLTNKVTHSPPAAPCLDPRCRKLLEFLFRAAQILPSFLRCAAPPSQHHGLLGD</sequence>
<keyword evidence="2" id="KW-1185">Reference proteome</keyword>
<gene>
    <name evidence="1" type="ORF">EYF80_013630</name>
</gene>
<evidence type="ECO:0000313" key="1">
    <source>
        <dbReference type="EMBL" id="TNN76099.1"/>
    </source>
</evidence>
<dbReference type="AlphaFoldDB" id="A0A4Z2IDD5"/>